<dbReference type="SUPFAM" id="SSF53137">
    <property type="entry name" value="Translational machinery components"/>
    <property type="match status" value="1"/>
</dbReference>
<keyword evidence="2 4" id="KW-0689">Ribosomal protein</keyword>
<dbReference type="Pfam" id="PF00411">
    <property type="entry name" value="Ribosomal_S11"/>
    <property type="match status" value="1"/>
</dbReference>
<dbReference type="InterPro" id="IPR001971">
    <property type="entry name" value="Ribosomal_uS11"/>
</dbReference>
<dbReference type="Gene3D" id="3.30.420.80">
    <property type="entry name" value="Ribosomal protein S11"/>
    <property type="match status" value="1"/>
</dbReference>
<accession>A0A396J3H6</accession>
<evidence type="ECO:0000256" key="3">
    <source>
        <dbReference type="ARBA" id="ARBA00023274"/>
    </source>
</evidence>
<dbReference type="EMBL" id="PSQE01000002">
    <property type="protein sequence ID" value="RHN72586.1"/>
    <property type="molecule type" value="Genomic_DNA"/>
</dbReference>
<comment type="similarity">
    <text evidence="1">Belongs to the universal ribosomal protein uS11 family.</text>
</comment>
<reference evidence="4" key="1">
    <citation type="journal article" date="2018" name="Nat. Plants">
        <title>Whole-genome landscape of Medicago truncatula symbiotic genes.</title>
        <authorList>
            <person name="Pecrix Y."/>
            <person name="Gamas P."/>
            <person name="Carrere S."/>
        </authorList>
    </citation>
    <scope>NUCLEOTIDE SEQUENCE</scope>
    <source>
        <tissue evidence="4">Leaves</tissue>
    </source>
</reference>
<evidence type="ECO:0000256" key="2">
    <source>
        <dbReference type="ARBA" id="ARBA00022980"/>
    </source>
</evidence>
<protein>
    <submittedName>
        <fullName evidence="4">30S ribosomal protein S11</fullName>
    </submittedName>
</protein>
<keyword evidence="3" id="KW-0687">Ribonucleoprotein</keyword>
<evidence type="ECO:0000256" key="1">
    <source>
        <dbReference type="ARBA" id="ARBA00006194"/>
    </source>
</evidence>
<evidence type="ECO:0000313" key="4">
    <source>
        <dbReference type="EMBL" id="RHN72586.1"/>
    </source>
</evidence>
<dbReference type="GO" id="GO:0006412">
    <property type="term" value="P:translation"/>
    <property type="evidence" value="ECO:0007669"/>
    <property type="project" value="InterPro"/>
</dbReference>
<comment type="caution">
    <text evidence="4">The sequence shown here is derived from an EMBL/GenBank/DDBJ whole genome shotgun (WGS) entry which is preliminary data.</text>
</comment>
<dbReference type="Gramene" id="rna8313">
    <property type="protein sequence ID" value="RHN72586.1"/>
    <property type="gene ID" value="gene8313"/>
</dbReference>
<name>A0A396J3H6_MEDTR</name>
<dbReference type="GO" id="GO:0005840">
    <property type="term" value="C:ribosome"/>
    <property type="evidence" value="ECO:0007669"/>
    <property type="project" value="UniProtKB-KW"/>
</dbReference>
<dbReference type="InterPro" id="IPR036967">
    <property type="entry name" value="Ribosomal_uS11_sf"/>
</dbReference>
<dbReference type="AlphaFoldDB" id="A0A396J3H6"/>
<dbReference type="Proteomes" id="UP000265566">
    <property type="component" value="Chromosome 2"/>
</dbReference>
<proteinExistence type="inferred from homology"/>
<organism evidence="4">
    <name type="scientific">Medicago truncatula</name>
    <name type="common">Barrel medic</name>
    <name type="synonym">Medicago tribuloides</name>
    <dbReference type="NCBI Taxonomy" id="3880"/>
    <lineage>
        <taxon>Eukaryota</taxon>
        <taxon>Viridiplantae</taxon>
        <taxon>Streptophyta</taxon>
        <taxon>Embryophyta</taxon>
        <taxon>Tracheophyta</taxon>
        <taxon>Spermatophyta</taxon>
        <taxon>Magnoliopsida</taxon>
        <taxon>eudicotyledons</taxon>
        <taxon>Gunneridae</taxon>
        <taxon>Pentapetalae</taxon>
        <taxon>rosids</taxon>
        <taxon>fabids</taxon>
        <taxon>Fabales</taxon>
        <taxon>Fabaceae</taxon>
        <taxon>Papilionoideae</taxon>
        <taxon>50 kb inversion clade</taxon>
        <taxon>NPAAA clade</taxon>
        <taxon>Hologalegina</taxon>
        <taxon>IRL clade</taxon>
        <taxon>Trifolieae</taxon>
        <taxon>Medicago</taxon>
    </lineage>
</organism>
<gene>
    <name evidence="4" type="ORF">MtrunA17_Chr2g0289281</name>
</gene>
<dbReference type="GO" id="GO:1990904">
    <property type="term" value="C:ribonucleoprotein complex"/>
    <property type="evidence" value="ECO:0007669"/>
    <property type="project" value="UniProtKB-KW"/>
</dbReference>
<sequence>MQRAVVIIKGPGLGRDAALRAIARSGILLRFIRDVTQAIS</sequence>
<dbReference type="GO" id="GO:0003735">
    <property type="term" value="F:structural constituent of ribosome"/>
    <property type="evidence" value="ECO:0007669"/>
    <property type="project" value="InterPro"/>
</dbReference>